<name>A0A9Q1FHS2_SYNKA</name>
<dbReference type="Proteomes" id="UP001152622">
    <property type="component" value="Chromosome 5"/>
</dbReference>
<feature type="region of interest" description="Disordered" evidence="1">
    <location>
        <begin position="1"/>
        <end position="21"/>
    </location>
</feature>
<dbReference type="AlphaFoldDB" id="A0A9Q1FHS2"/>
<evidence type="ECO:0000256" key="1">
    <source>
        <dbReference type="SAM" id="MobiDB-lite"/>
    </source>
</evidence>
<sequence>MDESALKSHMKGEKHKTAVARAGATSNSYLFFLRNNPRSGSSNSNTTRPTGGGGNASRLLRDPEQWML</sequence>
<accession>A0A9Q1FHS2</accession>
<feature type="compositionally biased region" description="Low complexity" evidence="1">
    <location>
        <begin position="34"/>
        <end position="49"/>
    </location>
</feature>
<feature type="compositionally biased region" description="Basic residues" evidence="1">
    <location>
        <begin position="8"/>
        <end position="18"/>
    </location>
</feature>
<evidence type="ECO:0000313" key="3">
    <source>
        <dbReference type="Proteomes" id="UP001152622"/>
    </source>
</evidence>
<reference evidence="2" key="1">
    <citation type="journal article" date="2023" name="Science">
        <title>Genome structures resolve the early diversification of teleost fishes.</title>
        <authorList>
            <person name="Parey E."/>
            <person name="Louis A."/>
            <person name="Montfort J."/>
            <person name="Bouchez O."/>
            <person name="Roques C."/>
            <person name="Iampietro C."/>
            <person name="Lluch J."/>
            <person name="Castinel A."/>
            <person name="Donnadieu C."/>
            <person name="Desvignes T."/>
            <person name="Floi Bucao C."/>
            <person name="Jouanno E."/>
            <person name="Wen M."/>
            <person name="Mejri S."/>
            <person name="Dirks R."/>
            <person name="Jansen H."/>
            <person name="Henkel C."/>
            <person name="Chen W.J."/>
            <person name="Zahm M."/>
            <person name="Cabau C."/>
            <person name="Klopp C."/>
            <person name="Thompson A.W."/>
            <person name="Robinson-Rechavi M."/>
            <person name="Braasch I."/>
            <person name="Lecointre G."/>
            <person name="Bobe J."/>
            <person name="Postlethwait J.H."/>
            <person name="Berthelot C."/>
            <person name="Roest Crollius H."/>
            <person name="Guiguen Y."/>
        </authorList>
    </citation>
    <scope>NUCLEOTIDE SEQUENCE</scope>
    <source>
        <strain evidence="2">WJC10195</strain>
    </source>
</reference>
<dbReference type="EMBL" id="JAINUF010000005">
    <property type="protein sequence ID" value="KAJ8359170.1"/>
    <property type="molecule type" value="Genomic_DNA"/>
</dbReference>
<evidence type="ECO:0000313" key="2">
    <source>
        <dbReference type="EMBL" id="KAJ8359170.1"/>
    </source>
</evidence>
<feature type="region of interest" description="Disordered" evidence="1">
    <location>
        <begin position="33"/>
        <end position="68"/>
    </location>
</feature>
<keyword evidence="3" id="KW-1185">Reference proteome</keyword>
<organism evidence="2 3">
    <name type="scientific">Synaphobranchus kaupii</name>
    <name type="common">Kaup's arrowtooth eel</name>
    <dbReference type="NCBI Taxonomy" id="118154"/>
    <lineage>
        <taxon>Eukaryota</taxon>
        <taxon>Metazoa</taxon>
        <taxon>Chordata</taxon>
        <taxon>Craniata</taxon>
        <taxon>Vertebrata</taxon>
        <taxon>Euteleostomi</taxon>
        <taxon>Actinopterygii</taxon>
        <taxon>Neopterygii</taxon>
        <taxon>Teleostei</taxon>
        <taxon>Anguilliformes</taxon>
        <taxon>Synaphobranchidae</taxon>
        <taxon>Synaphobranchus</taxon>
    </lineage>
</organism>
<proteinExistence type="predicted"/>
<feature type="compositionally biased region" description="Basic and acidic residues" evidence="1">
    <location>
        <begin position="59"/>
        <end position="68"/>
    </location>
</feature>
<protein>
    <submittedName>
        <fullName evidence="2">Uncharacterized protein</fullName>
    </submittedName>
</protein>
<gene>
    <name evidence="2" type="ORF">SKAU_G00156950</name>
</gene>
<comment type="caution">
    <text evidence="2">The sequence shown here is derived from an EMBL/GenBank/DDBJ whole genome shotgun (WGS) entry which is preliminary data.</text>
</comment>